<evidence type="ECO:0000256" key="9">
    <source>
        <dbReference type="ARBA" id="ARBA00023146"/>
    </source>
</evidence>
<dbReference type="PROSITE" id="PS00178">
    <property type="entry name" value="AA_TRNA_LIGASE_I"/>
    <property type="match status" value="1"/>
</dbReference>
<dbReference type="SUPFAM" id="SSF46589">
    <property type="entry name" value="tRNA-binding arm"/>
    <property type="match status" value="1"/>
</dbReference>
<keyword evidence="13" id="KW-0812">Transmembrane</keyword>
<dbReference type="EMBL" id="FQYV01000012">
    <property type="protein sequence ID" value="SHJ25860.1"/>
    <property type="molecule type" value="Genomic_DNA"/>
</dbReference>
<evidence type="ECO:0000256" key="4">
    <source>
        <dbReference type="ARBA" id="ARBA00022598"/>
    </source>
</evidence>
<dbReference type="PANTHER" id="PTHR11946">
    <property type="entry name" value="VALYL-TRNA SYNTHETASES"/>
    <property type="match status" value="1"/>
</dbReference>
<evidence type="ECO:0000256" key="3">
    <source>
        <dbReference type="ARBA" id="ARBA00022490"/>
    </source>
</evidence>
<evidence type="ECO:0000256" key="6">
    <source>
        <dbReference type="ARBA" id="ARBA00022840"/>
    </source>
</evidence>
<keyword evidence="9 12" id="KW-0030">Aminoacyl-tRNA synthetase</keyword>
<dbReference type="GO" id="GO:0004832">
    <property type="term" value="F:valine-tRNA ligase activity"/>
    <property type="evidence" value="ECO:0007669"/>
    <property type="project" value="UniProtKB-UniRule"/>
</dbReference>
<reference evidence="18" key="1">
    <citation type="submission" date="2016-11" db="EMBL/GenBank/DDBJ databases">
        <authorList>
            <person name="Varghese N."/>
            <person name="Submissions S."/>
        </authorList>
    </citation>
    <scope>NUCLEOTIDE SEQUENCE [LARGE SCALE GENOMIC DNA]</scope>
    <source>
        <strain evidence="18">DSM 26349</strain>
    </source>
</reference>
<dbReference type="EC" id="6.1.1.9" evidence="12"/>
<dbReference type="InterPro" id="IPR014729">
    <property type="entry name" value="Rossmann-like_a/b/a_fold"/>
</dbReference>
<dbReference type="NCBIfam" id="NF004349">
    <property type="entry name" value="PRK05729.1"/>
    <property type="match status" value="1"/>
</dbReference>
<dbReference type="SUPFAM" id="SSF47323">
    <property type="entry name" value="Anticodon-binding domain of a subclass of class I aminoacyl-tRNA synthetases"/>
    <property type="match status" value="1"/>
</dbReference>
<dbReference type="GO" id="GO:0002161">
    <property type="term" value="F:aminoacyl-tRNA deacylase activity"/>
    <property type="evidence" value="ECO:0007669"/>
    <property type="project" value="InterPro"/>
</dbReference>
<dbReference type="CDD" id="cd00817">
    <property type="entry name" value="ValRS_core"/>
    <property type="match status" value="1"/>
</dbReference>
<comment type="subcellular location">
    <subcellularLocation>
        <location evidence="1 12">Cytoplasm</location>
    </subcellularLocation>
</comment>
<dbReference type="SUPFAM" id="SSF50677">
    <property type="entry name" value="ValRS/IleRS/LeuRS editing domain"/>
    <property type="match status" value="1"/>
</dbReference>
<comment type="domain">
    <text evidence="12">ValRS has two distinct active sites: one for aminoacylation and one for editing. The misactivated threonine is translocated from the active site to the editing site.</text>
</comment>
<organism evidence="17 18">
    <name type="scientific">Aequorivita viscosa</name>
    <dbReference type="NCBI Taxonomy" id="797419"/>
    <lineage>
        <taxon>Bacteria</taxon>
        <taxon>Pseudomonadati</taxon>
        <taxon>Bacteroidota</taxon>
        <taxon>Flavobacteriia</taxon>
        <taxon>Flavobacteriales</taxon>
        <taxon>Flavobacteriaceae</taxon>
        <taxon>Aequorivita</taxon>
    </lineage>
</organism>
<dbReference type="FunFam" id="1.10.287.380:FF:000001">
    <property type="entry name" value="Valine--tRNA ligase"/>
    <property type="match status" value="1"/>
</dbReference>
<dbReference type="Gene3D" id="3.90.740.10">
    <property type="entry name" value="Valyl/Leucyl/Isoleucyl-tRNA synthetase, editing domain"/>
    <property type="match status" value="1"/>
</dbReference>
<feature type="short sequence motif" description="'KMSKS' region" evidence="12">
    <location>
        <begin position="570"/>
        <end position="574"/>
    </location>
</feature>
<dbReference type="Gene3D" id="1.10.730.10">
    <property type="entry name" value="Isoleucyl-tRNA Synthetase, Domain 1"/>
    <property type="match status" value="1"/>
</dbReference>
<feature type="domain" description="Aminoacyl-tRNA synthetase class Ia" evidence="14">
    <location>
        <begin position="51"/>
        <end position="608"/>
    </location>
</feature>
<dbReference type="Pfam" id="PF00133">
    <property type="entry name" value="tRNA-synt_1"/>
    <property type="match status" value="1"/>
</dbReference>
<comment type="domain">
    <text evidence="12">The C-terminal coiled-coil domain is crucial for aminoacylation activity.</text>
</comment>
<dbReference type="NCBIfam" id="TIGR00422">
    <property type="entry name" value="valS"/>
    <property type="match status" value="1"/>
</dbReference>
<dbReference type="FunFam" id="3.40.50.620:FF:000032">
    <property type="entry name" value="Valine--tRNA ligase"/>
    <property type="match status" value="1"/>
</dbReference>
<dbReference type="Pfam" id="PF08264">
    <property type="entry name" value="Anticodon_1"/>
    <property type="match status" value="1"/>
</dbReference>
<protein>
    <recommendedName>
        <fullName evidence="12">Valine--tRNA ligase</fullName>
        <ecNumber evidence="12">6.1.1.9</ecNumber>
    </recommendedName>
    <alternativeName>
        <fullName evidence="12">Valyl-tRNA synthetase</fullName>
        <shortName evidence="12">ValRS</shortName>
    </alternativeName>
</protein>
<gene>
    <name evidence="12" type="primary">valS</name>
    <name evidence="17" type="ORF">SAMN04487908_11261</name>
</gene>
<dbReference type="GO" id="GO:0005524">
    <property type="term" value="F:ATP binding"/>
    <property type="evidence" value="ECO:0007669"/>
    <property type="project" value="UniProtKB-UniRule"/>
</dbReference>
<dbReference type="InterPro" id="IPR009008">
    <property type="entry name" value="Val/Leu/Ile-tRNA-synth_edit"/>
</dbReference>
<keyword evidence="7 12" id="KW-0648">Protein biosynthesis</keyword>
<evidence type="ECO:0000256" key="12">
    <source>
        <dbReference type="HAMAP-Rule" id="MF_02004"/>
    </source>
</evidence>
<evidence type="ECO:0000259" key="15">
    <source>
        <dbReference type="Pfam" id="PF08264"/>
    </source>
</evidence>
<accession>A0A1M6HUM4</accession>
<comment type="catalytic activity">
    <reaction evidence="10 12">
        <text>tRNA(Val) + L-valine + ATP = L-valyl-tRNA(Val) + AMP + diphosphate</text>
        <dbReference type="Rhea" id="RHEA:10704"/>
        <dbReference type="Rhea" id="RHEA-COMP:9672"/>
        <dbReference type="Rhea" id="RHEA-COMP:9708"/>
        <dbReference type="ChEBI" id="CHEBI:30616"/>
        <dbReference type="ChEBI" id="CHEBI:33019"/>
        <dbReference type="ChEBI" id="CHEBI:57762"/>
        <dbReference type="ChEBI" id="CHEBI:78442"/>
        <dbReference type="ChEBI" id="CHEBI:78537"/>
        <dbReference type="ChEBI" id="CHEBI:456215"/>
        <dbReference type="EC" id="6.1.1.9"/>
    </reaction>
</comment>
<evidence type="ECO:0000256" key="10">
    <source>
        <dbReference type="ARBA" id="ARBA00047552"/>
    </source>
</evidence>
<name>A0A1M6HUM4_9FLAO</name>
<proteinExistence type="inferred from homology"/>
<dbReference type="InterPro" id="IPR037118">
    <property type="entry name" value="Val-tRNA_synth_C_sf"/>
</dbReference>
<dbReference type="GO" id="GO:0006438">
    <property type="term" value="P:valyl-tRNA aminoacylation"/>
    <property type="evidence" value="ECO:0007669"/>
    <property type="project" value="UniProtKB-UniRule"/>
</dbReference>
<evidence type="ECO:0000256" key="5">
    <source>
        <dbReference type="ARBA" id="ARBA00022741"/>
    </source>
</evidence>
<comment type="similarity">
    <text evidence="11 12">Belongs to the class-I aminoacyl-tRNA synthetase family. ValS type 1 subfamily.</text>
</comment>
<dbReference type="PANTHER" id="PTHR11946:SF109">
    <property type="entry name" value="VALINE--TRNA LIGASE"/>
    <property type="match status" value="1"/>
</dbReference>
<sequence>MLKYRTLKNLQNILYTFIILQIYLLLQLTLQISDQSMALDAKYNIKQIENKWYNYWMENRYFHSEVDERTPYTIVIPPPNVTGVLHMGHMLNNTLQDVLIRRARLQGFNACWVPGTDHASIATEAKVVAKLKADGIDKTTLSREEFLEHAWDWTHKHGGIILEQLKKLGASCDWDRTKFTMDEDMSASVIKVFVDLYRKGNIYRGYRMVNWDPEAQTTLSDEEVIYEEKQGNLYYLNYKIEGSDDTLIIATTRPETILGDTAICINPNDERFAHLRGKKAIVPICNRVIPIIEDEYVDVEFGTGCLKVTPAHDENDKMLGDKHNLEIVDILNDDGTLNSYGLHYEGKDRFVVRKEIVKELQDTGVISKIETHVHKVGTSERTGAVIEPKLSDQWFLKMKELAQPALDAVLEKDVNLVPEKFVNTYRHWMENVRDWNISRQLWWGHQIPAYFYGDGKEDFVVAETIDEAVKLAQEKTRNTNLKATDLKQDPDALDTWFSSWLWPISVFNGIMEPDNKEINYYYPTNDLVTAPEILFFWVARMIIAGYEYRNEKPFTNVYLTGIVRDKQRRKMSKSLGNSPDPIGLMDIYGADGVRVGMLLSSPAGNDLMFEEDLCKQGSGFVNKIWNAYRLIDGWEVSATKKQSQSDATAIKWYRSKFQKALADLEDQYSKYRISDALMTTYKLVWDDFCSWFLEMVKPVFGEPISEKTYKEVISILEDNLVILHPFVPFISEEIWQHITPRKSSEALIIAKWPELVANDEAIIKHFEFASEVISGIRTIRKEKNISFKDSIELSVINHEGSSEEFDALISKLGNISSLNYINEKLDGALTFRVKSNEYFIPIAGAINIEEEIETLTQELKYTEGFLKSVQGKLKNERFVNGAPEQVVALERQKEADALAKIETIKASLKSLK</sequence>
<keyword evidence="4 12" id="KW-0436">Ligase</keyword>
<evidence type="ECO:0000256" key="11">
    <source>
        <dbReference type="ARBA" id="ARBA00060830"/>
    </source>
</evidence>
<feature type="transmembrane region" description="Helical" evidence="13">
    <location>
        <begin position="12"/>
        <end position="30"/>
    </location>
</feature>
<evidence type="ECO:0000259" key="14">
    <source>
        <dbReference type="Pfam" id="PF00133"/>
    </source>
</evidence>
<evidence type="ECO:0000256" key="13">
    <source>
        <dbReference type="SAM" id="Phobius"/>
    </source>
</evidence>
<feature type="domain" description="Valyl-tRNA synthetase tRNA-binding arm" evidence="16">
    <location>
        <begin position="847"/>
        <end position="912"/>
    </location>
</feature>
<dbReference type="InterPro" id="IPR002303">
    <property type="entry name" value="Valyl-tRNA_ligase"/>
</dbReference>
<evidence type="ECO:0000256" key="7">
    <source>
        <dbReference type="ARBA" id="ARBA00022917"/>
    </source>
</evidence>
<dbReference type="Pfam" id="PF10458">
    <property type="entry name" value="Val_tRNA-synt_C"/>
    <property type="match status" value="1"/>
</dbReference>
<keyword evidence="13" id="KW-0472">Membrane</keyword>
<keyword evidence="13" id="KW-1133">Transmembrane helix</keyword>
<evidence type="ECO:0000313" key="17">
    <source>
        <dbReference type="EMBL" id="SHJ25860.1"/>
    </source>
</evidence>
<evidence type="ECO:0000256" key="8">
    <source>
        <dbReference type="ARBA" id="ARBA00023054"/>
    </source>
</evidence>
<dbReference type="InterPro" id="IPR013155">
    <property type="entry name" value="M/V/L/I-tRNA-synth_anticd-bd"/>
</dbReference>
<dbReference type="InterPro" id="IPR010978">
    <property type="entry name" value="tRNA-bd_arm"/>
</dbReference>
<comment type="function">
    <text evidence="12">Catalyzes the attachment of valine to tRNA(Val). As ValRS can inadvertently accommodate and process structurally similar amino acids such as threonine, to avoid such errors, it has a 'posttransfer' editing activity that hydrolyzes mischarged Thr-tRNA(Val) in a tRNA-dependent manner.</text>
</comment>
<dbReference type="SUPFAM" id="SSF52374">
    <property type="entry name" value="Nucleotidylyl transferase"/>
    <property type="match status" value="1"/>
</dbReference>
<dbReference type="InterPro" id="IPR001412">
    <property type="entry name" value="aa-tRNA-synth_I_CS"/>
</dbReference>
<keyword evidence="3 12" id="KW-0963">Cytoplasm</keyword>
<keyword evidence="18" id="KW-1185">Reference proteome</keyword>
<feature type="short sequence motif" description="'HIGH' region" evidence="12">
    <location>
        <begin position="79"/>
        <end position="89"/>
    </location>
</feature>
<comment type="subunit">
    <text evidence="2 12">Monomer.</text>
</comment>
<keyword evidence="6 12" id="KW-0067">ATP-binding</keyword>
<dbReference type="Gene3D" id="3.40.50.620">
    <property type="entry name" value="HUPs"/>
    <property type="match status" value="2"/>
</dbReference>
<dbReference type="PRINTS" id="PR00986">
    <property type="entry name" value="TRNASYNTHVAL"/>
</dbReference>
<dbReference type="STRING" id="797419.SAMN05216556_11343"/>
<keyword evidence="5 12" id="KW-0547">Nucleotide-binding</keyword>
<dbReference type="InterPro" id="IPR019499">
    <property type="entry name" value="Val-tRNA_synth_tRNA-bd"/>
</dbReference>
<evidence type="ECO:0000256" key="1">
    <source>
        <dbReference type="ARBA" id="ARBA00004496"/>
    </source>
</evidence>
<dbReference type="InterPro" id="IPR033705">
    <property type="entry name" value="Anticodon_Ia_Val"/>
</dbReference>
<keyword evidence="8 12" id="KW-0175">Coiled coil</keyword>
<evidence type="ECO:0000313" key="18">
    <source>
        <dbReference type="Proteomes" id="UP000184172"/>
    </source>
</evidence>
<dbReference type="InterPro" id="IPR002300">
    <property type="entry name" value="aa-tRNA-synth_Ia"/>
</dbReference>
<evidence type="ECO:0000256" key="2">
    <source>
        <dbReference type="ARBA" id="ARBA00011245"/>
    </source>
</evidence>
<dbReference type="HAMAP" id="MF_02004">
    <property type="entry name" value="Val_tRNA_synth_type1"/>
    <property type="match status" value="1"/>
</dbReference>
<dbReference type="Gene3D" id="1.10.287.380">
    <property type="entry name" value="Valyl-tRNA synthetase, C-terminal domain"/>
    <property type="match status" value="1"/>
</dbReference>
<dbReference type="Proteomes" id="UP000184172">
    <property type="component" value="Unassembled WGS sequence"/>
</dbReference>
<dbReference type="AlphaFoldDB" id="A0A1M6HUM4"/>
<feature type="binding site" evidence="12">
    <location>
        <position position="573"/>
    </location>
    <ligand>
        <name>ATP</name>
        <dbReference type="ChEBI" id="CHEBI:30616"/>
    </ligand>
</feature>
<dbReference type="InterPro" id="IPR009080">
    <property type="entry name" value="tRNAsynth_Ia_anticodon-bd"/>
</dbReference>
<evidence type="ECO:0000259" key="16">
    <source>
        <dbReference type="Pfam" id="PF10458"/>
    </source>
</evidence>
<feature type="domain" description="Methionyl/Valyl/Leucyl/Isoleucyl-tRNA synthetase anticodon-binding" evidence="15">
    <location>
        <begin position="651"/>
        <end position="792"/>
    </location>
</feature>
<dbReference type="CDD" id="cd07962">
    <property type="entry name" value="Anticodon_Ia_Val"/>
    <property type="match status" value="1"/>
</dbReference>
<dbReference type="GO" id="GO:0005829">
    <property type="term" value="C:cytosol"/>
    <property type="evidence" value="ECO:0007669"/>
    <property type="project" value="TreeGrafter"/>
</dbReference>